<evidence type="ECO:0000256" key="1">
    <source>
        <dbReference type="ARBA" id="ARBA00004651"/>
    </source>
</evidence>
<dbReference type="GO" id="GO:0044038">
    <property type="term" value="P:cell wall macromolecule biosynthetic process"/>
    <property type="evidence" value="ECO:0007669"/>
    <property type="project" value="TreeGrafter"/>
</dbReference>
<evidence type="ECO:0000256" key="9">
    <source>
        <dbReference type="SAM" id="Phobius"/>
    </source>
</evidence>
<gene>
    <name evidence="10" type="ORF">C7450_115102</name>
</gene>
<keyword evidence="11" id="KW-1185">Reference proteome</keyword>
<keyword evidence="3 10" id="KW-0808">Transferase</keyword>
<dbReference type="InterPro" id="IPR000715">
    <property type="entry name" value="Glycosyl_transferase_4"/>
</dbReference>
<feature type="transmembrane region" description="Helical" evidence="9">
    <location>
        <begin position="290"/>
        <end position="322"/>
    </location>
</feature>
<dbReference type="InterPro" id="IPR018480">
    <property type="entry name" value="PNAcMuramoyl-5peptid_Trfase_CS"/>
</dbReference>
<feature type="region of interest" description="Disordered" evidence="8">
    <location>
        <begin position="354"/>
        <end position="377"/>
    </location>
</feature>
<evidence type="ECO:0000256" key="2">
    <source>
        <dbReference type="ARBA" id="ARBA00022475"/>
    </source>
</evidence>
<keyword evidence="2" id="KW-1003">Cell membrane</keyword>
<feature type="transmembrane region" description="Helical" evidence="9">
    <location>
        <begin position="328"/>
        <end position="345"/>
    </location>
</feature>
<evidence type="ECO:0000313" key="11">
    <source>
        <dbReference type="Proteomes" id="UP000248021"/>
    </source>
</evidence>
<dbReference type="CDD" id="cd06853">
    <property type="entry name" value="GT_WecA_like"/>
    <property type="match status" value="1"/>
</dbReference>
<comment type="cofactor">
    <cofactor evidence="7">
        <name>Mg(2+)</name>
        <dbReference type="ChEBI" id="CHEBI:18420"/>
    </cofactor>
</comment>
<evidence type="ECO:0000313" key="10">
    <source>
        <dbReference type="EMBL" id="PXW52903.1"/>
    </source>
</evidence>
<dbReference type="GO" id="GO:0046872">
    <property type="term" value="F:metal ion binding"/>
    <property type="evidence" value="ECO:0007669"/>
    <property type="project" value="UniProtKB-KW"/>
</dbReference>
<dbReference type="OrthoDB" id="9783652at2"/>
<protein>
    <submittedName>
        <fullName evidence="10">UDP-GlcNAc:undecaprenyl-phosphate GlcNAc-1-phosphate transferase</fullName>
    </submittedName>
</protein>
<feature type="transmembrane region" description="Helical" evidence="9">
    <location>
        <begin position="192"/>
        <end position="208"/>
    </location>
</feature>
<dbReference type="PANTHER" id="PTHR22926:SF3">
    <property type="entry name" value="UNDECAPRENYL-PHOSPHATE ALPHA-N-ACETYLGLUCOSAMINYL 1-PHOSPHATE TRANSFERASE"/>
    <property type="match status" value="1"/>
</dbReference>
<name>A0A2V3TUJ9_9HYPH</name>
<sequence>MPLHATHLMNAFLLAIVLILLLKQVSAPLGLIDRPDSRKRHDGIVPVIGGIAMFLAFLLTACLVDGLLETYWPLLTGLAILVGLGVIDDRYNLRAPLRLAVQIAAAIVIVAPGNHLITDLGDVIGSGAVAGQGGASTLELGIFAMPFTLIFIVGLINALNMIDGLDGLAGGVAASAFFWLAVAGYLSNSGSIALPLLLLCVTAGFLMFNMRHPWQARARVFMGDAGSTMLGASIAFLTIDAATGPARLVPLPAWLWLCALPAIDTLSLIVRRLMIGQSPMASDRRHLHHLLLEAGLSVRAATTAILMVSFLLGGIGVLGAWLGVPTHVMVLGLVLVAGLHGVFVGHQEHRAARRSSGAVTPAADPVISPPPVRKRLS</sequence>
<keyword evidence="7" id="KW-0479">Metal-binding</keyword>
<dbReference type="GO" id="GO:0016780">
    <property type="term" value="F:phosphotransferase activity, for other substituted phosphate groups"/>
    <property type="evidence" value="ECO:0007669"/>
    <property type="project" value="InterPro"/>
</dbReference>
<feature type="transmembrane region" description="Helical" evidence="9">
    <location>
        <begin position="168"/>
        <end position="186"/>
    </location>
</feature>
<dbReference type="EMBL" id="QJJK01000015">
    <property type="protein sequence ID" value="PXW52903.1"/>
    <property type="molecule type" value="Genomic_DNA"/>
</dbReference>
<feature type="binding site" evidence="7">
    <location>
        <position position="224"/>
    </location>
    <ligand>
        <name>Mg(2+)</name>
        <dbReference type="ChEBI" id="CHEBI:18420"/>
    </ligand>
</feature>
<evidence type="ECO:0000256" key="6">
    <source>
        <dbReference type="ARBA" id="ARBA00023136"/>
    </source>
</evidence>
<keyword evidence="7" id="KW-0460">Magnesium</keyword>
<dbReference type="PROSITE" id="PS01348">
    <property type="entry name" value="MRAY_2"/>
    <property type="match status" value="1"/>
</dbReference>
<evidence type="ECO:0000256" key="8">
    <source>
        <dbReference type="SAM" id="MobiDB-lite"/>
    </source>
</evidence>
<feature type="transmembrane region" description="Helical" evidence="9">
    <location>
        <begin position="220"/>
        <end position="239"/>
    </location>
</feature>
<dbReference type="GO" id="GO:0005886">
    <property type="term" value="C:plasma membrane"/>
    <property type="evidence" value="ECO:0007669"/>
    <property type="project" value="UniProtKB-SubCell"/>
</dbReference>
<feature type="transmembrane region" description="Helical" evidence="9">
    <location>
        <begin position="44"/>
        <end position="64"/>
    </location>
</feature>
<dbReference type="PANTHER" id="PTHR22926">
    <property type="entry name" value="PHOSPHO-N-ACETYLMURAMOYL-PENTAPEPTIDE-TRANSFERASE"/>
    <property type="match status" value="1"/>
</dbReference>
<keyword evidence="4 9" id="KW-0812">Transmembrane</keyword>
<evidence type="ECO:0000256" key="5">
    <source>
        <dbReference type="ARBA" id="ARBA00022989"/>
    </source>
</evidence>
<feature type="binding site" evidence="7">
    <location>
        <position position="160"/>
    </location>
    <ligand>
        <name>Mg(2+)</name>
        <dbReference type="ChEBI" id="CHEBI:18420"/>
    </ligand>
</feature>
<dbReference type="RefSeq" id="WP_110377887.1">
    <property type="nucleotide sequence ID" value="NZ_CAKNFM010000006.1"/>
</dbReference>
<dbReference type="Pfam" id="PF00953">
    <property type="entry name" value="Glycos_transf_4"/>
    <property type="match status" value="1"/>
</dbReference>
<evidence type="ECO:0000256" key="3">
    <source>
        <dbReference type="ARBA" id="ARBA00022679"/>
    </source>
</evidence>
<evidence type="ECO:0000256" key="4">
    <source>
        <dbReference type="ARBA" id="ARBA00022692"/>
    </source>
</evidence>
<feature type="transmembrane region" description="Helical" evidence="9">
    <location>
        <begin position="12"/>
        <end position="32"/>
    </location>
</feature>
<dbReference type="GO" id="GO:0071555">
    <property type="term" value="P:cell wall organization"/>
    <property type="evidence" value="ECO:0007669"/>
    <property type="project" value="TreeGrafter"/>
</dbReference>
<reference evidence="10 11" key="1">
    <citation type="submission" date="2018-05" db="EMBL/GenBank/DDBJ databases">
        <title>Genomic Encyclopedia of Type Strains, Phase IV (KMG-IV): sequencing the most valuable type-strain genomes for metagenomic binning, comparative biology and taxonomic classification.</title>
        <authorList>
            <person name="Goeker M."/>
        </authorList>
    </citation>
    <scope>NUCLEOTIDE SEQUENCE [LARGE SCALE GENOMIC DNA]</scope>
    <source>
        <strain evidence="10 11">DSM 6462</strain>
    </source>
</reference>
<feature type="transmembrane region" description="Helical" evidence="9">
    <location>
        <begin position="137"/>
        <end position="156"/>
    </location>
</feature>
<accession>A0A2V3TUJ9</accession>
<feature type="transmembrane region" description="Helical" evidence="9">
    <location>
        <begin position="251"/>
        <end position="270"/>
    </location>
</feature>
<feature type="transmembrane region" description="Helical" evidence="9">
    <location>
        <begin position="99"/>
        <end position="117"/>
    </location>
</feature>
<feature type="transmembrane region" description="Helical" evidence="9">
    <location>
        <begin position="70"/>
        <end position="87"/>
    </location>
</feature>
<dbReference type="AlphaFoldDB" id="A0A2V3TUJ9"/>
<keyword evidence="6 9" id="KW-0472">Membrane</keyword>
<organism evidence="10 11">
    <name type="scientific">Chelatococcus asaccharovorans</name>
    <dbReference type="NCBI Taxonomy" id="28210"/>
    <lineage>
        <taxon>Bacteria</taxon>
        <taxon>Pseudomonadati</taxon>
        <taxon>Pseudomonadota</taxon>
        <taxon>Alphaproteobacteria</taxon>
        <taxon>Hyphomicrobiales</taxon>
        <taxon>Chelatococcaceae</taxon>
        <taxon>Chelatococcus</taxon>
    </lineage>
</organism>
<keyword evidence="5 9" id="KW-1133">Transmembrane helix</keyword>
<comment type="caution">
    <text evidence="10">The sequence shown here is derived from an EMBL/GenBank/DDBJ whole genome shotgun (WGS) entry which is preliminary data.</text>
</comment>
<dbReference type="Proteomes" id="UP000248021">
    <property type="component" value="Unassembled WGS sequence"/>
</dbReference>
<proteinExistence type="predicted"/>
<dbReference type="GO" id="GO:0009103">
    <property type="term" value="P:lipopolysaccharide biosynthetic process"/>
    <property type="evidence" value="ECO:0007669"/>
    <property type="project" value="TreeGrafter"/>
</dbReference>
<comment type="subcellular location">
    <subcellularLocation>
        <location evidence="1">Cell membrane</location>
        <topology evidence="1">Multi-pass membrane protein</topology>
    </subcellularLocation>
</comment>
<evidence type="ECO:0000256" key="7">
    <source>
        <dbReference type="PIRSR" id="PIRSR600715-1"/>
    </source>
</evidence>